<evidence type="ECO:0000313" key="6">
    <source>
        <dbReference type="EMBL" id="MDP9825302.1"/>
    </source>
</evidence>
<dbReference type="PANTHER" id="PTHR33164:SF57">
    <property type="entry name" value="MARR-FAMILY TRANSCRIPTIONAL REGULATOR"/>
    <property type="match status" value="1"/>
</dbReference>
<dbReference type="PRINTS" id="PR00598">
    <property type="entry name" value="HTHMARR"/>
</dbReference>
<accession>A0ABT9NYH3</accession>
<comment type="caution">
    <text evidence="6">The sequence shown here is derived from an EMBL/GenBank/DDBJ whole genome shotgun (WGS) entry which is preliminary data.</text>
</comment>
<keyword evidence="1" id="KW-0805">Transcription regulation</keyword>
<dbReference type="SUPFAM" id="SSF46785">
    <property type="entry name" value="Winged helix' DNA-binding domain"/>
    <property type="match status" value="1"/>
</dbReference>
<feature type="region of interest" description="Disordered" evidence="4">
    <location>
        <begin position="1"/>
        <end position="43"/>
    </location>
</feature>
<dbReference type="InterPro" id="IPR039422">
    <property type="entry name" value="MarR/SlyA-like"/>
</dbReference>
<protein>
    <submittedName>
        <fullName evidence="6">DNA-binding MarR family transcriptional regulator</fullName>
    </submittedName>
</protein>
<reference evidence="6 7" key="1">
    <citation type="submission" date="2023-07" db="EMBL/GenBank/DDBJ databases">
        <title>Sequencing the genomes of 1000 actinobacteria strains.</title>
        <authorList>
            <person name="Klenk H.-P."/>
        </authorList>
    </citation>
    <scope>NUCLEOTIDE SEQUENCE [LARGE SCALE GENOMIC DNA]</scope>
    <source>
        <strain evidence="6 7">DSM 44388</strain>
    </source>
</reference>
<feature type="compositionally biased region" description="Polar residues" evidence="4">
    <location>
        <begin position="21"/>
        <end position="31"/>
    </location>
</feature>
<dbReference type="InterPro" id="IPR000835">
    <property type="entry name" value="HTH_MarR-typ"/>
</dbReference>
<dbReference type="InterPro" id="IPR011991">
    <property type="entry name" value="ArsR-like_HTH"/>
</dbReference>
<dbReference type="InterPro" id="IPR023187">
    <property type="entry name" value="Tscrpt_reg_MarR-type_CS"/>
</dbReference>
<name>A0ABT9NYH3_9ACTN</name>
<dbReference type="GO" id="GO:0003677">
    <property type="term" value="F:DNA binding"/>
    <property type="evidence" value="ECO:0007669"/>
    <property type="project" value="UniProtKB-KW"/>
</dbReference>
<feature type="domain" description="HTH marR-type" evidence="5">
    <location>
        <begin position="40"/>
        <end position="174"/>
    </location>
</feature>
<dbReference type="RefSeq" id="WP_307238947.1">
    <property type="nucleotide sequence ID" value="NZ_JAUSQZ010000001.1"/>
</dbReference>
<gene>
    <name evidence="6" type="ORF">J2S57_001051</name>
</gene>
<dbReference type="Pfam" id="PF12802">
    <property type="entry name" value="MarR_2"/>
    <property type="match status" value="1"/>
</dbReference>
<dbReference type="SMART" id="SM00347">
    <property type="entry name" value="HTH_MARR"/>
    <property type="match status" value="1"/>
</dbReference>
<keyword evidence="7" id="KW-1185">Reference proteome</keyword>
<evidence type="ECO:0000256" key="3">
    <source>
        <dbReference type="ARBA" id="ARBA00023163"/>
    </source>
</evidence>
<proteinExistence type="predicted"/>
<evidence type="ECO:0000256" key="1">
    <source>
        <dbReference type="ARBA" id="ARBA00023015"/>
    </source>
</evidence>
<evidence type="ECO:0000313" key="7">
    <source>
        <dbReference type="Proteomes" id="UP001235712"/>
    </source>
</evidence>
<dbReference type="CDD" id="cd00090">
    <property type="entry name" value="HTH_ARSR"/>
    <property type="match status" value="1"/>
</dbReference>
<dbReference type="InterPro" id="IPR036388">
    <property type="entry name" value="WH-like_DNA-bd_sf"/>
</dbReference>
<keyword evidence="2 6" id="KW-0238">DNA-binding</keyword>
<evidence type="ECO:0000256" key="2">
    <source>
        <dbReference type="ARBA" id="ARBA00023125"/>
    </source>
</evidence>
<evidence type="ECO:0000256" key="4">
    <source>
        <dbReference type="SAM" id="MobiDB-lite"/>
    </source>
</evidence>
<dbReference type="PROSITE" id="PS50995">
    <property type="entry name" value="HTH_MARR_2"/>
    <property type="match status" value="1"/>
</dbReference>
<organism evidence="6 7">
    <name type="scientific">Kineosporia succinea</name>
    <dbReference type="NCBI Taxonomy" id="84632"/>
    <lineage>
        <taxon>Bacteria</taxon>
        <taxon>Bacillati</taxon>
        <taxon>Actinomycetota</taxon>
        <taxon>Actinomycetes</taxon>
        <taxon>Kineosporiales</taxon>
        <taxon>Kineosporiaceae</taxon>
        <taxon>Kineosporia</taxon>
    </lineage>
</organism>
<dbReference type="InterPro" id="IPR036390">
    <property type="entry name" value="WH_DNA-bd_sf"/>
</dbReference>
<dbReference type="PROSITE" id="PS01117">
    <property type="entry name" value="HTH_MARR_1"/>
    <property type="match status" value="1"/>
</dbReference>
<dbReference type="EMBL" id="JAUSQZ010000001">
    <property type="protein sequence ID" value="MDP9825302.1"/>
    <property type="molecule type" value="Genomic_DNA"/>
</dbReference>
<dbReference type="PANTHER" id="PTHR33164">
    <property type="entry name" value="TRANSCRIPTIONAL REGULATOR, MARR FAMILY"/>
    <property type="match status" value="1"/>
</dbReference>
<dbReference type="Gene3D" id="1.10.10.10">
    <property type="entry name" value="Winged helix-like DNA-binding domain superfamily/Winged helix DNA-binding domain"/>
    <property type="match status" value="1"/>
</dbReference>
<dbReference type="Proteomes" id="UP001235712">
    <property type="component" value="Unassembled WGS sequence"/>
</dbReference>
<keyword evidence="3" id="KW-0804">Transcription</keyword>
<evidence type="ECO:0000259" key="5">
    <source>
        <dbReference type="PROSITE" id="PS50995"/>
    </source>
</evidence>
<sequence length="181" mass="20452">MSPDDPQHASVAPEAVETTAPDASSDPQQSEKQPEKPSPYTTIEQELTVFVRRARGFSAQMSREFHPDLEPGAYAMLLWLDDVGSARMTEMASYFGIGKPTVSRQLQLMEKLDLITREVDENDRRAQRLTLTDNGATLVHQAREARRASFRDRFGDWPDEDVDRLAELLSRLNESLSKTTN</sequence>